<evidence type="ECO:0000256" key="1">
    <source>
        <dbReference type="SAM" id="Phobius"/>
    </source>
</evidence>
<dbReference type="Proteomes" id="UP001596138">
    <property type="component" value="Unassembled WGS sequence"/>
</dbReference>
<feature type="transmembrane region" description="Helical" evidence="1">
    <location>
        <begin position="74"/>
        <end position="93"/>
    </location>
</feature>
<keyword evidence="1" id="KW-0812">Transmembrane</keyword>
<name>A0ABW1T0J8_9ACTN</name>
<dbReference type="PROSITE" id="PS51257">
    <property type="entry name" value="PROKAR_LIPOPROTEIN"/>
    <property type="match status" value="1"/>
</dbReference>
<evidence type="ECO:0008006" key="4">
    <source>
        <dbReference type="Google" id="ProtNLM"/>
    </source>
</evidence>
<keyword evidence="1" id="KW-0472">Membrane</keyword>
<accession>A0ABW1T0J8</accession>
<evidence type="ECO:0000313" key="3">
    <source>
        <dbReference type="Proteomes" id="UP001596138"/>
    </source>
</evidence>
<proteinExistence type="predicted"/>
<keyword evidence="3" id="KW-1185">Reference proteome</keyword>
<reference evidence="3" key="1">
    <citation type="journal article" date="2019" name="Int. J. Syst. Evol. Microbiol.">
        <title>The Global Catalogue of Microorganisms (GCM) 10K type strain sequencing project: providing services to taxonomists for standard genome sequencing and annotation.</title>
        <authorList>
            <consortium name="The Broad Institute Genomics Platform"/>
            <consortium name="The Broad Institute Genome Sequencing Center for Infectious Disease"/>
            <person name="Wu L."/>
            <person name="Ma J."/>
        </authorList>
    </citation>
    <scope>NUCLEOTIDE SEQUENCE [LARGE SCALE GENOMIC DNA]</scope>
    <source>
        <strain evidence="3">CGMCC 4.7317</strain>
    </source>
</reference>
<keyword evidence="1" id="KW-1133">Transmembrane helix</keyword>
<evidence type="ECO:0000313" key="2">
    <source>
        <dbReference type="EMBL" id="MFC6238232.1"/>
    </source>
</evidence>
<comment type="caution">
    <text evidence="2">The sequence shown here is derived from an EMBL/GenBank/DDBJ whole genome shotgun (WGS) entry which is preliminary data.</text>
</comment>
<organism evidence="2 3">
    <name type="scientific">Longivirga aurantiaca</name>
    <dbReference type="NCBI Taxonomy" id="1837743"/>
    <lineage>
        <taxon>Bacteria</taxon>
        <taxon>Bacillati</taxon>
        <taxon>Actinomycetota</taxon>
        <taxon>Actinomycetes</taxon>
        <taxon>Sporichthyales</taxon>
        <taxon>Sporichthyaceae</taxon>
        <taxon>Longivirga</taxon>
    </lineage>
</organism>
<feature type="transmembrane region" description="Helical" evidence="1">
    <location>
        <begin position="105"/>
        <end position="129"/>
    </location>
</feature>
<gene>
    <name evidence="2" type="ORF">ACFQGU_10105</name>
</gene>
<dbReference type="EMBL" id="JBHSTI010000008">
    <property type="protein sequence ID" value="MFC6238232.1"/>
    <property type="molecule type" value="Genomic_DNA"/>
</dbReference>
<sequence>MKSLARVVALLLALVVAGCQFLPWVGDVTGIDIPWRSVLSPGEVGATGWLASMGLPLTIAAGVALLGALTNLRALVVIGALLAVAVPSAWILVNALDSTGGVPLSAIRIGAYGAAITGFLLLLVAAVAADVRRQTVR</sequence>
<dbReference type="RefSeq" id="WP_386766265.1">
    <property type="nucleotide sequence ID" value="NZ_JBHSTI010000008.1"/>
</dbReference>
<protein>
    <recommendedName>
        <fullName evidence="4">Lipoprotein</fullName>
    </recommendedName>
</protein>
<feature type="transmembrane region" description="Helical" evidence="1">
    <location>
        <begin position="46"/>
        <end position="67"/>
    </location>
</feature>